<dbReference type="GO" id="GO:1990023">
    <property type="term" value="C:mitotic spindle midzone"/>
    <property type="evidence" value="ECO:0007669"/>
    <property type="project" value="TreeGrafter"/>
</dbReference>
<feature type="compositionally biased region" description="Low complexity" evidence="2">
    <location>
        <begin position="598"/>
        <end position="619"/>
    </location>
</feature>
<dbReference type="Pfam" id="PF03999">
    <property type="entry name" value="MAP65_ASE1"/>
    <property type="match status" value="2"/>
</dbReference>
<dbReference type="STRING" id="1037660.A0A066WPS5"/>
<accession>A0A066WPS5</accession>
<feature type="region of interest" description="Disordered" evidence="2">
    <location>
        <begin position="730"/>
        <end position="756"/>
    </location>
</feature>
<dbReference type="InParanoid" id="A0A066WPS5"/>
<dbReference type="GO" id="GO:0008017">
    <property type="term" value="F:microtubule binding"/>
    <property type="evidence" value="ECO:0007669"/>
    <property type="project" value="InterPro"/>
</dbReference>
<dbReference type="Gene3D" id="1.20.58.1520">
    <property type="match status" value="1"/>
</dbReference>
<name>A0A066WPS5_TILAU</name>
<feature type="region of interest" description="Disordered" evidence="2">
    <location>
        <begin position="257"/>
        <end position="287"/>
    </location>
</feature>
<evidence type="ECO:0000313" key="4">
    <source>
        <dbReference type="Proteomes" id="UP000027361"/>
    </source>
</evidence>
<dbReference type="PANTHER" id="PTHR19321">
    <property type="entry name" value="PROTEIN REGULATOR OF CYTOKINESIS 1 PRC1-RELATED"/>
    <property type="match status" value="1"/>
</dbReference>
<dbReference type="GO" id="GO:0005737">
    <property type="term" value="C:cytoplasm"/>
    <property type="evidence" value="ECO:0007669"/>
    <property type="project" value="TreeGrafter"/>
</dbReference>
<evidence type="ECO:0000256" key="2">
    <source>
        <dbReference type="SAM" id="MobiDB-lite"/>
    </source>
</evidence>
<evidence type="ECO:0008006" key="5">
    <source>
        <dbReference type="Google" id="ProtNLM"/>
    </source>
</evidence>
<dbReference type="GeneID" id="25263747"/>
<evidence type="ECO:0000256" key="1">
    <source>
        <dbReference type="SAM" id="Coils"/>
    </source>
</evidence>
<dbReference type="OMA" id="ELCELWM"/>
<organism evidence="3 4">
    <name type="scientific">Tilletiaria anomala (strain ATCC 24038 / CBS 436.72 / UBC 951)</name>
    <dbReference type="NCBI Taxonomy" id="1037660"/>
    <lineage>
        <taxon>Eukaryota</taxon>
        <taxon>Fungi</taxon>
        <taxon>Dikarya</taxon>
        <taxon>Basidiomycota</taxon>
        <taxon>Ustilaginomycotina</taxon>
        <taxon>Exobasidiomycetes</taxon>
        <taxon>Georgefischeriales</taxon>
        <taxon>Tilletiariaceae</taxon>
        <taxon>Tilletiaria</taxon>
    </lineage>
</organism>
<dbReference type="Proteomes" id="UP000027361">
    <property type="component" value="Unassembled WGS sequence"/>
</dbReference>
<keyword evidence="1" id="KW-0175">Coiled coil</keyword>
<dbReference type="InterPro" id="IPR007145">
    <property type="entry name" value="MAP65_Ase1_PRC1"/>
</dbReference>
<dbReference type="EMBL" id="JMSN01000008">
    <property type="protein sequence ID" value="KDN52630.1"/>
    <property type="molecule type" value="Genomic_DNA"/>
</dbReference>
<comment type="caution">
    <text evidence="3">The sequence shown here is derived from an EMBL/GenBank/DDBJ whole genome shotgun (WGS) entry which is preliminary data.</text>
</comment>
<dbReference type="HOGENOM" id="CLU_368492_0_0_1"/>
<dbReference type="GO" id="GO:0051256">
    <property type="term" value="P:mitotic spindle midzone assembly"/>
    <property type="evidence" value="ECO:0007669"/>
    <property type="project" value="TreeGrafter"/>
</dbReference>
<dbReference type="PANTHER" id="PTHR19321:SF41">
    <property type="entry name" value="FASCETTO-RELATED"/>
    <property type="match status" value="1"/>
</dbReference>
<protein>
    <recommendedName>
        <fullName evidence="5">Microtubule associated protein</fullName>
    </recommendedName>
</protein>
<gene>
    <name evidence="3" type="ORF">K437DRAFT_254032</name>
</gene>
<dbReference type="FunCoup" id="A0A066WPS5">
    <property type="interactions" value="204"/>
</dbReference>
<evidence type="ECO:0000313" key="3">
    <source>
        <dbReference type="EMBL" id="KDN52630.1"/>
    </source>
</evidence>
<keyword evidence="4" id="KW-1185">Reference proteome</keyword>
<feature type="coiled-coil region" evidence="1">
    <location>
        <begin position="309"/>
        <end position="336"/>
    </location>
</feature>
<feature type="region of interest" description="Disordered" evidence="2">
    <location>
        <begin position="549"/>
        <end position="660"/>
    </location>
</feature>
<dbReference type="RefSeq" id="XP_013245469.1">
    <property type="nucleotide sequence ID" value="XM_013390015.1"/>
</dbReference>
<dbReference type="AlphaFoldDB" id="A0A066WPS5"/>
<reference evidence="3 4" key="1">
    <citation type="submission" date="2014-05" db="EMBL/GenBank/DDBJ databases">
        <title>Draft genome sequence of a rare smut relative, Tilletiaria anomala UBC 951.</title>
        <authorList>
            <consortium name="DOE Joint Genome Institute"/>
            <person name="Toome M."/>
            <person name="Kuo A."/>
            <person name="Henrissat B."/>
            <person name="Lipzen A."/>
            <person name="Tritt A."/>
            <person name="Yoshinaga Y."/>
            <person name="Zane M."/>
            <person name="Barry K."/>
            <person name="Grigoriev I.V."/>
            <person name="Spatafora J.W."/>
            <person name="Aimea M.C."/>
        </authorList>
    </citation>
    <scope>NUCLEOTIDE SEQUENCE [LARGE SCALE GENOMIC DNA]</scope>
    <source>
        <strain evidence="3 4">UBC 951</strain>
    </source>
</reference>
<dbReference type="OrthoDB" id="642895at2759"/>
<sequence>MDETASLLQLLSSSTSQLQVLYEEIGDSGCTYQSAIQELHNTLTSSIQSHLKRAQDRKKEIFDDCKARNIEAQCLKEALGETSGSPPCDGAAEEPPLTLHQKQQRVHQEISNLRSVHTSRQAQADRMISQLEEQRQVLGDIVNTPLVPGSLSDGTIRALPLSYISALEAETKKGEVEVKARTSLLQDQLQTILNLWSALHLTPEVNQDEFDAQILTHLQVKPIWHVGPETGGRAHFYGDFEHFKNTTGEVEVFCPPEMVEPTPTRKSNGSGGSRNSNGNSGGVDQAPQCLQIRQRKPLEEWILPTKANLERVAAKLAALEAEKAKREERIQQLYDELSEIWMQFDVPQDEMETFVHANSGSTLEAIEAYRRELQKMQDLRREHMSLFIEKLRERIRRLWDTLRLSDIERYESFPQCFVDSEGSTEEALALHEEAIVRLAHEVKTKEPVLQAIRRYQELCDEEKQMEEDAKNPNRFKNTRGDPGRLLREEKTRKRIKVQKPKLVQELLKMIPAWKEEHGKEFTIDGVPYLTTLQETLTDPSTRDFRKRNRTISNSSTMSDGPALGPSSFHNRTAATPIRVPTTPATGSIAKKPKLGQLPPSSARSTASTMPPPSTATTRPGTSRITKLVVNSHLRPPGGRTVASPSSEAPTKFCAPPVFRPRPSGMLQTYITSGGGRKSADSPQLHEQIAASRTASQSSDRTIIIHERHPPSHSLQDTFTTDTSIRSVQMSSRRDGLGLRSAISAGPNWMPVPEEDT</sequence>
<proteinExistence type="predicted"/>